<dbReference type="GO" id="GO:0008360">
    <property type="term" value="P:regulation of cell shape"/>
    <property type="evidence" value="ECO:0007669"/>
    <property type="project" value="UniProtKB-KW"/>
</dbReference>
<dbReference type="GO" id="GO:0009002">
    <property type="term" value="F:serine-type D-Ala-D-Ala carboxypeptidase activity"/>
    <property type="evidence" value="ECO:0007669"/>
    <property type="project" value="UniProtKB-EC"/>
</dbReference>
<accession>A0A7W3Y5H2</accession>
<evidence type="ECO:0000256" key="23">
    <source>
        <dbReference type="ARBA" id="ARBA00023316"/>
    </source>
</evidence>
<dbReference type="GO" id="GO:0008658">
    <property type="term" value="F:penicillin binding"/>
    <property type="evidence" value="ECO:0007669"/>
    <property type="project" value="InterPro"/>
</dbReference>
<evidence type="ECO:0000256" key="3">
    <source>
        <dbReference type="ARBA" id="ARBA00004752"/>
    </source>
</evidence>
<evidence type="ECO:0000256" key="17">
    <source>
        <dbReference type="ARBA" id="ARBA00022968"/>
    </source>
</evidence>
<evidence type="ECO:0000256" key="29">
    <source>
        <dbReference type="SAM" id="Phobius"/>
    </source>
</evidence>
<evidence type="ECO:0000256" key="13">
    <source>
        <dbReference type="ARBA" id="ARBA00022679"/>
    </source>
</evidence>
<dbReference type="AlphaFoldDB" id="A0A7W3Y5H2"/>
<evidence type="ECO:0000256" key="10">
    <source>
        <dbReference type="ARBA" id="ARBA00022645"/>
    </source>
</evidence>
<dbReference type="FunFam" id="3.40.710.10:FF:000042">
    <property type="entry name" value="Penicillin-binding protein 1A"/>
    <property type="match status" value="1"/>
</dbReference>
<evidence type="ECO:0000256" key="28">
    <source>
        <dbReference type="SAM" id="MobiDB-lite"/>
    </source>
</evidence>
<proteinExistence type="inferred from homology"/>
<evidence type="ECO:0000256" key="9">
    <source>
        <dbReference type="ARBA" id="ARBA00022519"/>
    </source>
</evidence>
<evidence type="ECO:0000259" key="30">
    <source>
        <dbReference type="Pfam" id="PF00905"/>
    </source>
</evidence>
<keyword evidence="23" id="KW-0961">Cell wall biogenesis/degradation</keyword>
<dbReference type="PANTHER" id="PTHR32282">
    <property type="entry name" value="BINDING PROTEIN TRANSPEPTIDASE, PUTATIVE-RELATED"/>
    <property type="match status" value="1"/>
</dbReference>
<dbReference type="SUPFAM" id="SSF56601">
    <property type="entry name" value="beta-lactamase/transpeptidase-like"/>
    <property type="match status" value="1"/>
</dbReference>
<keyword evidence="16" id="KW-0133">Cell shape</keyword>
<keyword evidence="9" id="KW-0997">Cell inner membrane</keyword>
<dbReference type="GO" id="GO:0030288">
    <property type="term" value="C:outer membrane-bounded periplasmic space"/>
    <property type="evidence" value="ECO:0007669"/>
    <property type="project" value="TreeGrafter"/>
</dbReference>
<feature type="domain" description="Penicillin-binding protein OB-like" evidence="32">
    <location>
        <begin position="321"/>
        <end position="435"/>
    </location>
</feature>
<dbReference type="Pfam" id="PF00905">
    <property type="entry name" value="Transpeptidase"/>
    <property type="match status" value="1"/>
</dbReference>
<dbReference type="GO" id="GO:0005886">
    <property type="term" value="C:plasma membrane"/>
    <property type="evidence" value="ECO:0007669"/>
    <property type="project" value="UniProtKB-SubCell"/>
</dbReference>
<comment type="function">
    <text evidence="1">Cell wall formation. Synthesis of cross-linked peptidoglycan from the lipid intermediates. The enzyme has a penicillin-insensitive transglycosylase N-terminal domain (formation of linear glycan strands) and a penicillin-sensitive transpeptidase C-terminal domain (cross-linking of the peptide subunits).</text>
</comment>
<comment type="catalytic activity">
    <reaction evidence="26">
        <text>[GlcNAc-(1-&gt;4)-Mur2Ac(oyl-L-Ala-gamma-D-Glu-L-Lys-D-Ala-D-Ala)](n)-di-trans,octa-cis-undecaprenyl diphosphate + beta-D-GlcNAc-(1-&gt;4)-Mur2Ac(oyl-L-Ala-gamma-D-Glu-L-Lys-D-Ala-D-Ala)-di-trans,octa-cis-undecaprenyl diphosphate = [GlcNAc-(1-&gt;4)-Mur2Ac(oyl-L-Ala-gamma-D-Glu-L-Lys-D-Ala-D-Ala)](n+1)-di-trans,octa-cis-undecaprenyl diphosphate + di-trans,octa-cis-undecaprenyl diphosphate + H(+)</text>
        <dbReference type="Rhea" id="RHEA:23708"/>
        <dbReference type="Rhea" id="RHEA-COMP:9602"/>
        <dbReference type="Rhea" id="RHEA-COMP:9603"/>
        <dbReference type="ChEBI" id="CHEBI:15378"/>
        <dbReference type="ChEBI" id="CHEBI:58405"/>
        <dbReference type="ChEBI" id="CHEBI:60033"/>
        <dbReference type="ChEBI" id="CHEBI:78435"/>
        <dbReference type="EC" id="2.4.99.28"/>
    </reaction>
</comment>
<feature type="domain" description="Glycosyl transferase family 51" evidence="31">
    <location>
        <begin position="59"/>
        <end position="234"/>
    </location>
</feature>
<dbReference type="RefSeq" id="WP_182685973.1">
    <property type="nucleotide sequence ID" value="NZ_JACHTF010000005.1"/>
</dbReference>
<evidence type="ECO:0000313" key="33">
    <source>
        <dbReference type="EMBL" id="MBB1060197.1"/>
    </source>
</evidence>
<evidence type="ECO:0000256" key="21">
    <source>
        <dbReference type="ARBA" id="ARBA00023251"/>
    </source>
</evidence>
<evidence type="ECO:0000256" key="15">
    <source>
        <dbReference type="ARBA" id="ARBA00022801"/>
    </source>
</evidence>
<keyword evidence="15" id="KW-0378">Hydrolase</keyword>
<dbReference type="GO" id="GO:0008955">
    <property type="term" value="F:peptidoglycan glycosyltransferase activity"/>
    <property type="evidence" value="ECO:0007669"/>
    <property type="project" value="UniProtKB-EC"/>
</dbReference>
<evidence type="ECO:0000256" key="1">
    <source>
        <dbReference type="ARBA" id="ARBA00002624"/>
    </source>
</evidence>
<feature type="transmembrane region" description="Helical" evidence="29">
    <location>
        <begin position="7"/>
        <end position="33"/>
    </location>
</feature>
<dbReference type="InterPro" id="IPR023346">
    <property type="entry name" value="Lysozyme-like_dom_sf"/>
</dbReference>
<comment type="pathway">
    <text evidence="27">Glycan biosynthesis.</text>
</comment>
<keyword evidence="11" id="KW-0645">Protease</keyword>
<dbReference type="GO" id="GO:0071555">
    <property type="term" value="P:cell wall organization"/>
    <property type="evidence" value="ECO:0007669"/>
    <property type="project" value="UniProtKB-KW"/>
</dbReference>
<keyword evidence="8" id="KW-1003">Cell membrane</keyword>
<dbReference type="EC" id="2.4.99.28" evidence="25"/>
<evidence type="ECO:0000256" key="27">
    <source>
        <dbReference type="ARBA" id="ARBA00060592"/>
    </source>
</evidence>
<evidence type="ECO:0000256" key="24">
    <source>
        <dbReference type="ARBA" id="ARBA00034000"/>
    </source>
</evidence>
<comment type="caution">
    <text evidence="33">The sequence shown here is derived from an EMBL/GenBank/DDBJ whole genome shotgun (WGS) entry which is preliminary data.</text>
</comment>
<dbReference type="EC" id="3.4.16.4" evidence="6"/>
<dbReference type="Pfam" id="PF00912">
    <property type="entry name" value="Transgly"/>
    <property type="match status" value="1"/>
</dbReference>
<dbReference type="Gene3D" id="2.40.50.140">
    <property type="entry name" value="Nucleic acid-binding proteins"/>
    <property type="match status" value="1"/>
</dbReference>
<dbReference type="Pfam" id="PF17092">
    <property type="entry name" value="PCB_OB"/>
    <property type="match status" value="1"/>
</dbReference>
<dbReference type="NCBIfam" id="TIGR02074">
    <property type="entry name" value="PBP_1a_fam"/>
    <property type="match status" value="1"/>
</dbReference>
<keyword evidence="18" id="KW-0573">Peptidoglycan synthesis</keyword>
<evidence type="ECO:0000256" key="26">
    <source>
        <dbReference type="ARBA" id="ARBA00049902"/>
    </source>
</evidence>
<name>A0A7W3Y5H2_9GAMM</name>
<dbReference type="InterPro" id="IPR031376">
    <property type="entry name" value="PCB_OB"/>
</dbReference>
<evidence type="ECO:0000256" key="16">
    <source>
        <dbReference type="ARBA" id="ARBA00022960"/>
    </source>
</evidence>
<evidence type="ECO:0000256" key="20">
    <source>
        <dbReference type="ARBA" id="ARBA00023136"/>
    </source>
</evidence>
<dbReference type="InterPro" id="IPR001460">
    <property type="entry name" value="PCN-bd_Tpept"/>
</dbReference>
<dbReference type="UniPathway" id="UPA00219"/>
<evidence type="ECO:0000256" key="2">
    <source>
        <dbReference type="ARBA" id="ARBA00004249"/>
    </source>
</evidence>
<keyword evidence="22" id="KW-0511">Multifunctional enzyme</keyword>
<dbReference type="GO" id="GO:0006508">
    <property type="term" value="P:proteolysis"/>
    <property type="evidence" value="ECO:0007669"/>
    <property type="project" value="UniProtKB-KW"/>
</dbReference>
<dbReference type="PANTHER" id="PTHR32282:SF27">
    <property type="entry name" value="PENICILLIN-BINDING PROTEIN 1A"/>
    <property type="match status" value="1"/>
</dbReference>
<comment type="catalytic activity">
    <reaction evidence="24">
        <text>Preferential cleavage: (Ac)2-L-Lys-D-Ala-|-D-Ala. Also transpeptidation of peptidyl-alanyl moieties that are N-acyl substituents of D-alanine.</text>
        <dbReference type="EC" id="3.4.16.4"/>
    </reaction>
</comment>
<keyword evidence="13" id="KW-0808">Transferase</keyword>
<evidence type="ECO:0000256" key="18">
    <source>
        <dbReference type="ARBA" id="ARBA00022984"/>
    </source>
</evidence>
<evidence type="ECO:0000256" key="6">
    <source>
        <dbReference type="ARBA" id="ARBA00012448"/>
    </source>
</evidence>
<dbReference type="EMBL" id="JACHTF010000005">
    <property type="protein sequence ID" value="MBB1060197.1"/>
    <property type="molecule type" value="Genomic_DNA"/>
</dbReference>
<dbReference type="Gene3D" id="3.40.710.10">
    <property type="entry name" value="DD-peptidase/beta-lactamase superfamily"/>
    <property type="match status" value="2"/>
</dbReference>
<dbReference type="GO" id="GO:0046677">
    <property type="term" value="P:response to antibiotic"/>
    <property type="evidence" value="ECO:0007669"/>
    <property type="project" value="UniProtKB-KW"/>
</dbReference>
<feature type="compositionally biased region" description="Pro residues" evidence="28">
    <location>
        <begin position="651"/>
        <end position="663"/>
    </location>
</feature>
<dbReference type="GO" id="GO:0009252">
    <property type="term" value="P:peptidoglycan biosynthetic process"/>
    <property type="evidence" value="ECO:0007669"/>
    <property type="project" value="UniProtKB-UniPathway"/>
</dbReference>
<evidence type="ECO:0000256" key="8">
    <source>
        <dbReference type="ARBA" id="ARBA00022475"/>
    </source>
</evidence>
<evidence type="ECO:0000256" key="22">
    <source>
        <dbReference type="ARBA" id="ARBA00023268"/>
    </source>
</evidence>
<keyword evidence="20 29" id="KW-0472">Membrane</keyword>
<evidence type="ECO:0000256" key="7">
    <source>
        <dbReference type="ARBA" id="ARBA00018638"/>
    </source>
</evidence>
<dbReference type="FunFam" id="1.10.3810.10:FF:000003">
    <property type="entry name" value="Penicillin-binding protein 1a"/>
    <property type="match status" value="1"/>
</dbReference>
<evidence type="ECO:0000256" key="14">
    <source>
        <dbReference type="ARBA" id="ARBA00022692"/>
    </source>
</evidence>
<feature type="region of interest" description="Disordered" evidence="28">
    <location>
        <begin position="648"/>
        <end position="669"/>
    </location>
</feature>
<evidence type="ECO:0000259" key="32">
    <source>
        <dbReference type="Pfam" id="PF17092"/>
    </source>
</evidence>
<protein>
    <recommendedName>
        <fullName evidence="7">Penicillin-binding protein 1A</fullName>
        <ecNumber evidence="25">2.4.99.28</ecNumber>
        <ecNumber evidence="6">3.4.16.4</ecNumber>
    </recommendedName>
</protein>
<dbReference type="InterPro" id="IPR012340">
    <property type="entry name" value="NA-bd_OB-fold"/>
</dbReference>
<evidence type="ECO:0000256" key="25">
    <source>
        <dbReference type="ARBA" id="ARBA00044770"/>
    </source>
</evidence>
<comment type="similarity">
    <text evidence="5">In the N-terminal section; belongs to the glycosyltransferase 51 family.</text>
</comment>
<keyword evidence="17" id="KW-0735">Signal-anchor</keyword>
<evidence type="ECO:0000256" key="4">
    <source>
        <dbReference type="ARBA" id="ARBA00007090"/>
    </source>
</evidence>
<evidence type="ECO:0000256" key="19">
    <source>
        <dbReference type="ARBA" id="ARBA00022989"/>
    </source>
</evidence>
<dbReference type="InterPro" id="IPR012338">
    <property type="entry name" value="Beta-lactam/transpept-like"/>
</dbReference>
<keyword evidence="12" id="KW-0328">Glycosyltransferase</keyword>
<comment type="pathway">
    <text evidence="3">Cell wall biogenesis; peptidoglycan biosynthesis.</text>
</comment>
<keyword evidence="14 29" id="KW-0812">Transmembrane</keyword>
<sequence length="839" mass="91618">MSRIRRLLRWALVALVGAAVLGAIALGTLYYVIVPKLPDVETLRTVELQEPMYVYTRDGRLMAQFGEMRRSPVTIAEVPKRLKDAFIATEDARFYEHHGVDYKGVARAVWLLATTDDKRVPGGSTITQQVARQFFLDSEYSYMRKLREMLLAMRMERELSKDEILELYLNKSFFGHRNYGVGAAAQFYYGKPLAELDLDEMASLAGIPKFPSSGNPLSNPERARERRDYILQRMGDLGFASATEVAAAKAVPMHAAPHEPPIEVYAPYIAEMVRQEMVARFGAEALTQGYKVTTTIDPTLQAAADKALRDGLLTYDVRHGWHGVEQHFELAPGEDAATAGKRLADIPAQANLLPAVVVGVEGGRAELALSDGRVVEVTKKNSFASRDPATLLKRGDQVRLRATVEAPEASAEVPEGEALPLPPGKTSYALSQLPRAQAALVSMDPSNGALRALSGGFSFAGNEFNRATQARRQPGSSFKPFVYAAAMERGYNPASIVLDAPVVFKQRNGKVWRPQNSSGNFAGPMRLREALVQSRNLVSVRLLDAIGVDFARDYISKFGFEKDQLPPNLSMSLGTASLTPLSVARGYAVFANGGFRVDPWFIDTVRDRNDAVLFQENPPTACLSCSVSGRASSVRHVVDGFNLGPVAAPAPAAPTPEPEPQAPEQPRLAADGTPLETVDAPRVIDNRVAYQVISMLRDVVLRGTGTAAKVLGREDIGGKTGSTNDYRDAWFSGVGGQFVTTVWVGRDNFQSLGRGEYGGRAALPIWIDYMRVATKDQPITPNLPPADMVKVSVSADGRLLPDGSGGVTEWVKTEDLERMQTYVQYDDDSVPAEESFDIF</sequence>
<keyword evidence="21" id="KW-0046">Antibiotic resistance</keyword>
<keyword evidence="19 29" id="KW-1133">Transmembrane helix</keyword>
<evidence type="ECO:0000259" key="31">
    <source>
        <dbReference type="Pfam" id="PF00912"/>
    </source>
</evidence>
<keyword evidence="10" id="KW-0121">Carboxypeptidase</keyword>
<evidence type="ECO:0000313" key="34">
    <source>
        <dbReference type="Proteomes" id="UP000523196"/>
    </source>
</evidence>
<dbReference type="InterPro" id="IPR036950">
    <property type="entry name" value="PBP_transglycosylase"/>
</dbReference>
<dbReference type="Proteomes" id="UP000523196">
    <property type="component" value="Unassembled WGS sequence"/>
</dbReference>
<organism evidence="33 34">
    <name type="scientific">Marilutibacter spongiae</name>
    <dbReference type="NCBI Taxonomy" id="2025720"/>
    <lineage>
        <taxon>Bacteria</taxon>
        <taxon>Pseudomonadati</taxon>
        <taxon>Pseudomonadota</taxon>
        <taxon>Gammaproteobacteria</taxon>
        <taxon>Lysobacterales</taxon>
        <taxon>Lysobacteraceae</taxon>
        <taxon>Marilutibacter</taxon>
    </lineage>
</organism>
<dbReference type="InterPro" id="IPR001264">
    <property type="entry name" value="Glyco_trans_51"/>
</dbReference>
<comment type="similarity">
    <text evidence="4">In the C-terminal section; belongs to the transpeptidase family.</text>
</comment>
<evidence type="ECO:0000256" key="12">
    <source>
        <dbReference type="ARBA" id="ARBA00022676"/>
    </source>
</evidence>
<evidence type="ECO:0000256" key="5">
    <source>
        <dbReference type="ARBA" id="ARBA00007739"/>
    </source>
</evidence>
<comment type="subcellular location">
    <subcellularLocation>
        <location evidence="2">Cell inner membrane</location>
        <topology evidence="2">Single-pass type II membrane protein</topology>
    </subcellularLocation>
</comment>
<feature type="domain" description="Penicillin-binding protein transpeptidase" evidence="30">
    <location>
        <begin position="439"/>
        <end position="726"/>
    </location>
</feature>
<reference evidence="33 34" key="1">
    <citation type="submission" date="2020-08" db="EMBL/GenBank/DDBJ databases">
        <authorList>
            <person name="Xu S."/>
            <person name="Li A."/>
        </authorList>
    </citation>
    <scope>NUCLEOTIDE SEQUENCE [LARGE SCALE GENOMIC DNA]</scope>
    <source>
        <strain evidence="33 34">119BY6-57</strain>
    </source>
</reference>
<evidence type="ECO:0000256" key="11">
    <source>
        <dbReference type="ARBA" id="ARBA00022670"/>
    </source>
</evidence>
<dbReference type="InterPro" id="IPR050396">
    <property type="entry name" value="Glycosyltr_51/Transpeptidase"/>
</dbReference>
<dbReference type="Gene3D" id="1.10.3810.10">
    <property type="entry name" value="Biosynthetic peptidoglycan transglycosylase-like"/>
    <property type="match status" value="1"/>
</dbReference>
<gene>
    <name evidence="33" type="ORF">H4F98_06365</name>
</gene>
<dbReference type="SUPFAM" id="SSF53955">
    <property type="entry name" value="Lysozyme-like"/>
    <property type="match status" value="1"/>
</dbReference>
<keyword evidence="34" id="KW-1185">Reference proteome</keyword>